<name>H3ZA77_9ALTE</name>
<sequence>MQVLVGLEAVLVGFLFFPVIVCIGLCVFLPFRSAKLKLSEHYWSHSPFDFSRPEQFFHMAGYGVLATGAGLLTSELWGSSVGLVSAFAVAALGGGILVGLWILGLFARRQAKF</sequence>
<proteinExistence type="predicted"/>
<dbReference type="STRING" id="1129374.AJE_01564"/>
<gene>
    <name evidence="2" type="ORF">AJE_01564</name>
</gene>
<organism evidence="2 3">
    <name type="scientific">Alishewanella jeotgali KCTC 22429</name>
    <dbReference type="NCBI Taxonomy" id="1129374"/>
    <lineage>
        <taxon>Bacteria</taxon>
        <taxon>Pseudomonadati</taxon>
        <taxon>Pseudomonadota</taxon>
        <taxon>Gammaproteobacteria</taxon>
        <taxon>Alteromonadales</taxon>
        <taxon>Alteromonadaceae</taxon>
        <taxon>Alishewanella</taxon>
    </lineage>
</organism>
<keyword evidence="1" id="KW-1133">Transmembrane helix</keyword>
<feature type="transmembrane region" description="Helical" evidence="1">
    <location>
        <begin position="56"/>
        <end position="77"/>
    </location>
</feature>
<dbReference type="EMBL" id="AHTH01000004">
    <property type="protein sequence ID" value="EHR42528.1"/>
    <property type="molecule type" value="Genomic_DNA"/>
</dbReference>
<comment type="caution">
    <text evidence="2">The sequence shown here is derived from an EMBL/GenBank/DDBJ whole genome shotgun (WGS) entry which is preliminary data.</text>
</comment>
<evidence type="ECO:0000313" key="3">
    <source>
        <dbReference type="Proteomes" id="UP000012046"/>
    </source>
</evidence>
<accession>H3ZA77</accession>
<dbReference type="Proteomes" id="UP000012046">
    <property type="component" value="Unassembled WGS sequence"/>
</dbReference>
<feature type="transmembrane region" description="Helical" evidence="1">
    <location>
        <begin position="83"/>
        <end position="107"/>
    </location>
</feature>
<keyword evidence="1" id="KW-0472">Membrane</keyword>
<dbReference type="RefSeq" id="WP_008949359.1">
    <property type="nucleotide sequence ID" value="NZ_AHTH01000004.1"/>
</dbReference>
<protein>
    <submittedName>
        <fullName evidence="2">Uncharacterized protein</fullName>
    </submittedName>
</protein>
<evidence type="ECO:0000313" key="2">
    <source>
        <dbReference type="EMBL" id="EHR42528.1"/>
    </source>
</evidence>
<keyword evidence="3" id="KW-1185">Reference proteome</keyword>
<feature type="transmembrane region" description="Helical" evidence="1">
    <location>
        <begin position="12"/>
        <end position="31"/>
    </location>
</feature>
<keyword evidence="1" id="KW-0812">Transmembrane</keyword>
<evidence type="ECO:0000256" key="1">
    <source>
        <dbReference type="SAM" id="Phobius"/>
    </source>
</evidence>
<dbReference type="AlphaFoldDB" id="H3ZA77"/>
<reference evidence="2 3" key="1">
    <citation type="journal article" date="2012" name="J. Bacteriol.">
        <title>Genome Sequence of Extracellular-Protease-Producing Alishewanella jeotgali Isolated from Traditional Korean Fermented Seafood.</title>
        <authorList>
            <person name="Jung J."/>
            <person name="Chun J."/>
            <person name="Park W."/>
        </authorList>
    </citation>
    <scope>NUCLEOTIDE SEQUENCE [LARGE SCALE GENOMIC DNA]</scope>
    <source>
        <strain evidence="2 3">KCTC 22429</strain>
    </source>
</reference>